<organism evidence="1 2">
    <name type="scientific">Nitratifractor salsuginis (strain DSM 16511 / JCM 12458 / E9I37-1)</name>
    <dbReference type="NCBI Taxonomy" id="749222"/>
    <lineage>
        <taxon>Bacteria</taxon>
        <taxon>Pseudomonadati</taxon>
        <taxon>Campylobacterota</taxon>
        <taxon>Epsilonproteobacteria</taxon>
        <taxon>Campylobacterales</taxon>
        <taxon>Sulfurovaceae</taxon>
        <taxon>Nitratifractor</taxon>
    </lineage>
</organism>
<dbReference type="OrthoDB" id="5372958at2"/>
<reference evidence="2" key="2">
    <citation type="submission" date="2011-01" db="EMBL/GenBank/DDBJ databases">
        <title>The complete genome of Nitratifractor salsuginis DSM 16511.</title>
        <authorList>
            <consortium name="US DOE Joint Genome Institute (JGI-PGF)"/>
            <person name="Lucas S."/>
            <person name="Copeland A."/>
            <person name="Lapidus A."/>
            <person name="Bruce D."/>
            <person name="Goodwin L."/>
            <person name="Pitluck S."/>
            <person name="Kyrpides N."/>
            <person name="Mavromatis K."/>
            <person name="Ivanova N."/>
            <person name="Mikhailova N."/>
            <person name="Zeytun A."/>
            <person name="Detter J.C."/>
            <person name="Tapia R."/>
            <person name="Han C."/>
            <person name="Land M."/>
            <person name="Hauser L."/>
            <person name="Markowitz V."/>
            <person name="Cheng J.-F."/>
            <person name="Hugenholtz P."/>
            <person name="Woyke T."/>
            <person name="Wu D."/>
            <person name="Tindall B."/>
            <person name="Schuetze A."/>
            <person name="Brambilla E."/>
            <person name="Klenk H.-P."/>
            <person name="Eisen J.A."/>
        </authorList>
    </citation>
    <scope>NUCLEOTIDE SEQUENCE [LARGE SCALE GENOMIC DNA]</scope>
    <source>
        <strain evidence="2">DSM 16511 / JCM 12458 / E9I37-1</strain>
    </source>
</reference>
<sequence>MIRRLKDSTLSQGLTLLINSRIKSYGKVLNLKVDSKQKNIELEILLKGEKEPIQVTVNEYEVIEEKGHWYLLAQEIVTSREWINIVAENFLKGQRFEIPEQYAKMLKLVL</sequence>
<gene>
    <name evidence="1" type="ordered locus">Nitsa_1318</name>
</gene>
<reference evidence="1 2" key="1">
    <citation type="journal article" date="2011" name="Stand. Genomic Sci.">
        <title>Complete genome sequence of Nitratifractor salsuginis type strain (E9I37-1).</title>
        <authorList>
            <person name="Anderson I."/>
            <person name="Sikorski J."/>
            <person name="Zeytun A."/>
            <person name="Nolan M."/>
            <person name="Lapidus A."/>
            <person name="Lucas S."/>
            <person name="Hammon N."/>
            <person name="Deshpande S."/>
            <person name="Cheng J.F."/>
            <person name="Tapia R."/>
            <person name="Han C."/>
            <person name="Goodwin L."/>
            <person name="Pitluck S."/>
            <person name="Liolios K."/>
            <person name="Pagani I."/>
            <person name="Ivanova N."/>
            <person name="Huntemann M."/>
            <person name="Mavromatis K."/>
            <person name="Ovchinikova G."/>
            <person name="Pati A."/>
            <person name="Chen A."/>
            <person name="Palaniappan K."/>
            <person name="Land M."/>
            <person name="Hauser L."/>
            <person name="Brambilla E.M."/>
            <person name="Ngatchou-Djao O.D."/>
            <person name="Rohde M."/>
            <person name="Tindall B.J."/>
            <person name="Goker M."/>
            <person name="Detter J.C."/>
            <person name="Woyke T."/>
            <person name="Bristow J."/>
            <person name="Eisen J.A."/>
            <person name="Markowitz V."/>
            <person name="Hugenholtz P."/>
            <person name="Klenk H.P."/>
            <person name="Kyrpides N.C."/>
        </authorList>
    </citation>
    <scope>NUCLEOTIDE SEQUENCE [LARGE SCALE GENOMIC DNA]</scope>
    <source>
        <strain evidence="2">DSM 16511 / JCM 12458 / E9I37-1</strain>
    </source>
</reference>
<dbReference type="Proteomes" id="UP000008633">
    <property type="component" value="Chromosome"/>
</dbReference>
<accession>E6WYY3</accession>
<evidence type="ECO:0000313" key="2">
    <source>
        <dbReference type="Proteomes" id="UP000008633"/>
    </source>
</evidence>
<dbReference type="RefSeq" id="WP_013554259.1">
    <property type="nucleotide sequence ID" value="NC_014935.1"/>
</dbReference>
<proteinExistence type="predicted"/>
<dbReference type="STRING" id="749222.Nitsa_1318"/>
<protein>
    <submittedName>
        <fullName evidence="1">Uncharacterized protein</fullName>
    </submittedName>
</protein>
<dbReference type="KEGG" id="nsa:Nitsa_1318"/>
<evidence type="ECO:0000313" key="1">
    <source>
        <dbReference type="EMBL" id="ADV46569.1"/>
    </source>
</evidence>
<name>E6WYY3_NITSE</name>
<keyword evidence="2" id="KW-1185">Reference proteome</keyword>
<dbReference type="HOGENOM" id="CLU_168141_0_0_7"/>
<dbReference type="AlphaFoldDB" id="E6WYY3"/>
<dbReference type="eggNOG" id="ENOG503382A">
    <property type="taxonomic scope" value="Bacteria"/>
</dbReference>
<dbReference type="EMBL" id="CP002452">
    <property type="protein sequence ID" value="ADV46569.1"/>
    <property type="molecule type" value="Genomic_DNA"/>
</dbReference>